<keyword evidence="5" id="KW-0949">S-adenosyl-L-methionine</keyword>
<dbReference type="InterPro" id="IPR017985">
    <property type="entry name" value="MeTrfase_CN4_CS"/>
</dbReference>
<evidence type="ECO:0000256" key="5">
    <source>
        <dbReference type="ARBA" id="ARBA00022691"/>
    </source>
</evidence>
<keyword evidence="3" id="KW-0489">Methyltransferase</keyword>
<dbReference type="GO" id="GO:0003677">
    <property type="term" value="F:DNA binding"/>
    <property type="evidence" value="ECO:0007669"/>
    <property type="project" value="UniProtKB-KW"/>
</dbReference>
<proteinExistence type="inferred from homology"/>
<keyword evidence="6" id="KW-0680">Restriction system</keyword>
<evidence type="ECO:0000256" key="6">
    <source>
        <dbReference type="ARBA" id="ARBA00022747"/>
    </source>
</evidence>
<dbReference type="InterPro" id="IPR002941">
    <property type="entry name" value="DNA_methylase_N4/N6"/>
</dbReference>
<dbReference type="PRINTS" id="PR00508">
    <property type="entry name" value="S21N4MTFRASE"/>
</dbReference>
<keyword evidence="7" id="KW-0238">DNA-binding</keyword>
<sequence length="120" mass="13562">MTPPRLRPKPYAHLRSSVGTFQFHHTDALKFLSGLPIASVDLIVTSPPYNIGVSYRSYRDALPEKDYLEWTDQWIAAATRILTPRGSLFLNVGATPTRPWTALDVAQAARRHLKLQNIIH</sequence>
<dbReference type="GO" id="GO:0008170">
    <property type="term" value="F:N-methyltransferase activity"/>
    <property type="evidence" value="ECO:0007669"/>
    <property type="project" value="InterPro"/>
</dbReference>
<feature type="domain" description="DNA methylase N-4/N-6" evidence="9">
    <location>
        <begin position="40"/>
        <end position="101"/>
    </location>
</feature>
<name>A0A382HT07_9ZZZZ</name>
<feature type="non-terminal residue" evidence="10">
    <location>
        <position position="120"/>
    </location>
</feature>
<dbReference type="InterPro" id="IPR001091">
    <property type="entry name" value="RM_Methyltransferase"/>
</dbReference>
<dbReference type="GO" id="GO:0009307">
    <property type="term" value="P:DNA restriction-modification system"/>
    <property type="evidence" value="ECO:0007669"/>
    <property type="project" value="UniProtKB-KW"/>
</dbReference>
<dbReference type="Gene3D" id="3.40.50.150">
    <property type="entry name" value="Vaccinia Virus protein VP39"/>
    <property type="match status" value="1"/>
</dbReference>
<reference evidence="10" key="1">
    <citation type="submission" date="2018-05" db="EMBL/GenBank/DDBJ databases">
        <authorList>
            <person name="Lanie J.A."/>
            <person name="Ng W.-L."/>
            <person name="Kazmierczak K.M."/>
            <person name="Andrzejewski T.M."/>
            <person name="Davidsen T.M."/>
            <person name="Wayne K.J."/>
            <person name="Tettelin H."/>
            <person name="Glass J.I."/>
            <person name="Rusch D."/>
            <person name="Podicherti R."/>
            <person name="Tsui H.-C.T."/>
            <person name="Winkler M.E."/>
        </authorList>
    </citation>
    <scope>NUCLEOTIDE SEQUENCE</scope>
</reference>
<protein>
    <recommendedName>
        <fullName evidence="2">site-specific DNA-methyltransferase (cytosine-N(4)-specific)</fullName>
        <ecNumber evidence="2">2.1.1.113</ecNumber>
    </recommendedName>
</protein>
<evidence type="ECO:0000313" key="10">
    <source>
        <dbReference type="EMBL" id="SVB90496.1"/>
    </source>
</evidence>
<keyword evidence="4" id="KW-0808">Transferase</keyword>
<dbReference type="InterPro" id="IPR029063">
    <property type="entry name" value="SAM-dependent_MTases_sf"/>
</dbReference>
<gene>
    <name evidence="10" type="ORF">METZ01_LOCUS243350</name>
</gene>
<comment type="catalytic activity">
    <reaction evidence="8">
        <text>a 2'-deoxycytidine in DNA + S-adenosyl-L-methionine = an N(4)-methyl-2'-deoxycytidine in DNA + S-adenosyl-L-homocysteine + H(+)</text>
        <dbReference type="Rhea" id="RHEA:16857"/>
        <dbReference type="Rhea" id="RHEA-COMP:11369"/>
        <dbReference type="Rhea" id="RHEA-COMP:13674"/>
        <dbReference type="ChEBI" id="CHEBI:15378"/>
        <dbReference type="ChEBI" id="CHEBI:57856"/>
        <dbReference type="ChEBI" id="CHEBI:59789"/>
        <dbReference type="ChEBI" id="CHEBI:85452"/>
        <dbReference type="ChEBI" id="CHEBI:137933"/>
        <dbReference type="EC" id="2.1.1.113"/>
    </reaction>
</comment>
<evidence type="ECO:0000256" key="8">
    <source>
        <dbReference type="ARBA" id="ARBA00049120"/>
    </source>
</evidence>
<organism evidence="10">
    <name type="scientific">marine metagenome</name>
    <dbReference type="NCBI Taxonomy" id="408172"/>
    <lineage>
        <taxon>unclassified sequences</taxon>
        <taxon>metagenomes</taxon>
        <taxon>ecological metagenomes</taxon>
    </lineage>
</organism>
<dbReference type="EC" id="2.1.1.113" evidence="2"/>
<evidence type="ECO:0000256" key="4">
    <source>
        <dbReference type="ARBA" id="ARBA00022679"/>
    </source>
</evidence>
<evidence type="ECO:0000259" key="9">
    <source>
        <dbReference type="Pfam" id="PF01555"/>
    </source>
</evidence>
<evidence type="ECO:0000256" key="7">
    <source>
        <dbReference type="ARBA" id="ARBA00023125"/>
    </source>
</evidence>
<dbReference type="SUPFAM" id="SSF53335">
    <property type="entry name" value="S-adenosyl-L-methionine-dependent methyltransferases"/>
    <property type="match status" value="1"/>
</dbReference>
<comment type="similarity">
    <text evidence="1">Belongs to the N(4)/N(6)-methyltransferase family. N(4) subfamily.</text>
</comment>
<dbReference type="EMBL" id="UINC01063159">
    <property type="protein sequence ID" value="SVB90496.1"/>
    <property type="molecule type" value="Genomic_DNA"/>
</dbReference>
<dbReference type="AlphaFoldDB" id="A0A382HT07"/>
<evidence type="ECO:0000256" key="3">
    <source>
        <dbReference type="ARBA" id="ARBA00022603"/>
    </source>
</evidence>
<dbReference type="Pfam" id="PF01555">
    <property type="entry name" value="N6_N4_Mtase"/>
    <property type="match status" value="1"/>
</dbReference>
<evidence type="ECO:0000256" key="1">
    <source>
        <dbReference type="ARBA" id="ARBA00010203"/>
    </source>
</evidence>
<dbReference type="GO" id="GO:0032259">
    <property type="term" value="P:methylation"/>
    <property type="evidence" value="ECO:0007669"/>
    <property type="project" value="UniProtKB-KW"/>
</dbReference>
<dbReference type="PROSITE" id="PS00093">
    <property type="entry name" value="N4_MTASE"/>
    <property type="match status" value="1"/>
</dbReference>
<accession>A0A382HT07</accession>
<evidence type="ECO:0000256" key="2">
    <source>
        <dbReference type="ARBA" id="ARBA00012185"/>
    </source>
</evidence>
<dbReference type="GO" id="GO:0015667">
    <property type="term" value="F:site-specific DNA-methyltransferase (cytosine-N4-specific) activity"/>
    <property type="evidence" value="ECO:0007669"/>
    <property type="project" value="UniProtKB-EC"/>
</dbReference>